<dbReference type="InterPro" id="IPR036388">
    <property type="entry name" value="WH-like_DNA-bd_sf"/>
</dbReference>
<dbReference type="InterPro" id="IPR036390">
    <property type="entry name" value="WH_DNA-bd_sf"/>
</dbReference>
<dbReference type="RefSeq" id="WP_303500545.1">
    <property type="nucleotide sequence ID" value="NZ_JAUOPU010000020.1"/>
</dbReference>
<gene>
    <name evidence="6" type="ORF">Q4568_16590</name>
</gene>
<dbReference type="InterPro" id="IPR000847">
    <property type="entry name" value="LysR_HTH_N"/>
</dbReference>
<dbReference type="GO" id="GO:0003700">
    <property type="term" value="F:DNA-binding transcription factor activity"/>
    <property type="evidence" value="ECO:0007669"/>
    <property type="project" value="InterPro"/>
</dbReference>
<accession>A0AAW7Y739</accession>
<organism evidence="6 7">
    <name type="scientific">Photobacterium sanguinicancri</name>
    <dbReference type="NCBI Taxonomy" id="875932"/>
    <lineage>
        <taxon>Bacteria</taxon>
        <taxon>Pseudomonadati</taxon>
        <taxon>Pseudomonadota</taxon>
        <taxon>Gammaproteobacteria</taxon>
        <taxon>Vibrionales</taxon>
        <taxon>Vibrionaceae</taxon>
        <taxon>Photobacterium</taxon>
    </lineage>
</organism>
<dbReference type="PROSITE" id="PS50931">
    <property type="entry name" value="HTH_LYSR"/>
    <property type="match status" value="1"/>
</dbReference>
<comment type="similarity">
    <text evidence="1">Belongs to the LysR transcriptional regulatory family.</text>
</comment>
<reference evidence="6" key="1">
    <citation type="submission" date="2023-07" db="EMBL/GenBank/DDBJ databases">
        <title>Genome content predicts the carbon catabolic preferences of heterotrophic bacteria.</title>
        <authorList>
            <person name="Gralka M."/>
        </authorList>
    </citation>
    <scope>NUCLEOTIDE SEQUENCE</scope>
    <source>
        <strain evidence="6">G2M05</strain>
    </source>
</reference>
<dbReference type="SUPFAM" id="SSF46785">
    <property type="entry name" value="Winged helix' DNA-binding domain"/>
    <property type="match status" value="1"/>
</dbReference>
<dbReference type="GO" id="GO:0003677">
    <property type="term" value="F:DNA binding"/>
    <property type="evidence" value="ECO:0007669"/>
    <property type="project" value="UniProtKB-KW"/>
</dbReference>
<dbReference type="Pfam" id="PF03466">
    <property type="entry name" value="LysR_substrate"/>
    <property type="match status" value="1"/>
</dbReference>
<dbReference type="Pfam" id="PF00126">
    <property type="entry name" value="HTH_1"/>
    <property type="match status" value="1"/>
</dbReference>
<evidence type="ECO:0000256" key="3">
    <source>
        <dbReference type="ARBA" id="ARBA00023125"/>
    </source>
</evidence>
<dbReference type="AlphaFoldDB" id="A0AAW7Y739"/>
<evidence type="ECO:0000313" key="7">
    <source>
        <dbReference type="Proteomes" id="UP001170624"/>
    </source>
</evidence>
<dbReference type="EMBL" id="JAUOPU010000020">
    <property type="protein sequence ID" value="MDO6544164.1"/>
    <property type="molecule type" value="Genomic_DNA"/>
</dbReference>
<keyword evidence="4" id="KW-0804">Transcription</keyword>
<keyword evidence="3" id="KW-0238">DNA-binding</keyword>
<dbReference type="Proteomes" id="UP001170624">
    <property type="component" value="Unassembled WGS sequence"/>
</dbReference>
<dbReference type="Gene3D" id="1.10.10.10">
    <property type="entry name" value="Winged helix-like DNA-binding domain superfamily/Winged helix DNA-binding domain"/>
    <property type="match status" value="1"/>
</dbReference>
<evidence type="ECO:0000256" key="1">
    <source>
        <dbReference type="ARBA" id="ARBA00009437"/>
    </source>
</evidence>
<sequence length="313" mass="35261">MKAINWRGVDLNLLVAFSALMEHRSVTRAADKLSIGQSAMSHNLSRLRLLLGDPLFERQGHLMVPTARALDLAPTVDTILAMITNQVLQPERFVPDDYTGTFTIGLTDYAEMLFAPVLFDTLQQLAPQCHLSFCNIDRHNYLNAFNDRHVDIVIGSMVANNKELDSQYLYTEDHVCLFDSAATGLTTPVSLARYITTPHALVSPDGILCSGIDKQLADQGFQRHIALGSRNFLTIRHLLTGRNLICVVSRLMAQLDIFNDDLTQCPPPVDIADFDINLLWQRRNTEHPKLTWLRQVVKETVTKRVHALRHSSH</sequence>
<evidence type="ECO:0000256" key="4">
    <source>
        <dbReference type="ARBA" id="ARBA00023163"/>
    </source>
</evidence>
<dbReference type="SUPFAM" id="SSF53850">
    <property type="entry name" value="Periplasmic binding protein-like II"/>
    <property type="match status" value="1"/>
</dbReference>
<feature type="domain" description="HTH lysR-type" evidence="5">
    <location>
        <begin position="9"/>
        <end position="66"/>
    </location>
</feature>
<evidence type="ECO:0000313" key="6">
    <source>
        <dbReference type="EMBL" id="MDO6544164.1"/>
    </source>
</evidence>
<dbReference type="Gene3D" id="3.40.190.10">
    <property type="entry name" value="Periplasmic binding protein-like II"/>
    <property type="match status" value="2"/>
</dbReference>
<proteinExistence type="inferred from homology"/>
<dbReference type="InterPro" id="IPR050389">
    <property type="entry name" value="LysR-type_TF"/>
</dbReference>
<comment type="caution">
    <text evidence="6">The sequence shown here is derived from an EMBL/GenBank/DDBJ whole genome shotgun (WGS) entry which is preliminary data.</text>
</comment>
<keyword evidence="2" id="KW-0805">Transcription regulation</keyword>
<dbReference type="InterPro" id="IPR005119">
    <property type="entry name" value="LysR_subst-bd"/>
</dbReference>
<evidence type="ECO:0000256" key="2">
    <source>
        <dbReference type="ARBA" id="ARBA00023015"/>
    </source>
</evidence>
<dbReference type="PANTHER" id="PTHR30118:SF15">
    <property type="entry name" value="TRANSCRIPTIONAL REGULATORY PROTEIN"/>
    <property type="match status" value="1"/>
</dbReference>
<dbReference type="PANTHER" id="PTHR30118">
    <property type="entry name" value="HTH-TYPE TRANSCRIPTIONAL REGULATOR LEUO-RELATED"/>
    <property type="match status" value="1"/>
</dbReference>
<name>A0AAW7Y739_9GAMM</name>
<evidence type="ECO:0000259" key="5">
    <source>
        <dbReference type="PROSITE" id="PS50931"/>
    </source>
</evidence>
<protein>
    <submittedName>
        <fullName evidence="6">LysR substrate-binding domain-containing protein</fullName>
    </submittedName>
</protein>
<dbReference type="PRINTS" id="PR00039">
    <property type="entry name" value="HTHLYSR"/>
</dbReference>